<dbReference type="Pfam" id="PF06565">
    <property type="entry name" value="DM10_dom"/>
    <property type="match status" value="3"/>
</dbReference>
<dbReference type="Ensembl" id="ENSECRT00000006889.1">
    <property type="protein sequence ID" value="ENSECRP00000006780.1"/>
    <property type="gene ID" value="ENSECRG00000004482.1"/>
</dbReference>
<feature type="domain" description="DM10" evidence="6">
    <location>
        <begin position="75"/>
        <end position="180"/>
    </location>
</feature>
<dbReference type="GO" id="GO:0043014">
    <property type="term" value="F:alpha-tubulin binding"/>
    <property type="evidence" value="ECO:0007669"/>
    <property type="project" value="TreeGrafter"/>
</dbReference>
<keyword evidence="3" id="KW-0677">Repeat</keyword>
<dbReference type="InterPro" id="IPR040193">
    <property type="entry name" value="EFHC1/EFHC2/EFHB"/>
</dbReference>
<keyword evidence="5" id="KW-0966">Cell projection</keyword>
<proteinExistence type="predicted"/>
<dbReference type="PROSITE" id="PS51336">
    <property type="entry name" value="DM10"/>
    <property type="match status" value="3"/>
</dbReference>
<reference evidence="7" key="1">
    <citation type="submission" date="2021-06" db="EMBL/GenBank/DDBJ databases">
        <authorList>
            <consortium name="Wellcome Sanger Institute Data Sharing"/>
        </authorList>
    </citation>
    <scope>NUCLEOTIDE SEQUENCE [LARGE SCALE GENOMIC DNA]</scope>
</reference>
<dbReference type="PANTHER" id="PTHR12086:SF9">
    <property type="entry name" value="EF-HAND DOMAIN-CONTAINING PROTEIN 1"/>
    <property type="match status" value="1"/>
</dbReference>
<dbReference type="GO" id="GO:0007052">
    <property type="term" value="P:mitotic spindle organization"/>
    <property type="evidence" value="ECO:0007669"/>
    <property type="project" value="TreeGrafter"/>
</dbReference>
<evidence type="ECO:0000256" key="2">
    <source>
        <dbReference type="ARBA" id="ARBA00022490"/>
    </source>
</evidence>
<evidence type="ECO:0000259" key="6">
    <source>
        <dbReference type="PROSITE" id="PS51336"/>
    </source>
</evidence>
<keyword evidence="8" id="KW-1185">Reference proteome</keyword>
<keyword evidence="4" id="KW-0206">Cytoskeleton</keyword>
<feature type="domain" description="DM10" evidence="6">
    <location>
        <begin position="221"/>
        <end position="341"/>
    </location>
</feature>
<evidence type="ECO:0000313" key="7">
    <source>
        <dbReference type="Ensembl" id="ENSECRP00000006780.1"/>
    </source>
</evidence>
<gene>
    <name evidence="7" type="primary">EFHC1</name>
    <name evidence="7" type="synonym">efhc1</name>
</gene>
<protein>
    <submittedName>
        <fullName evidence="7">EF-hand domain (C-terminal) containing 1</fullName>
    </submittedName>
</protein>
<dbReference type="GeneTree" id="ENSGT00530000063528"/>
<evidence type="ECO:0000256" key="4">
    <source>
        <dbReference type="ARBA" id="ARBA00023212"/>
    </source>
</evidence>
<dbReference type="InterPro" id="IPR006602">
    <property type="entry name" value="DM10_dom"/>
</dbReference>
<dbReference type="GO" id="GO:0005930">
    <property type="term" value="C:axoneme"/>
    <property type="evidence" value="ECO:0007669"/>
    <property type="project" value="UniProtKB-SubCell"/>
</dbReference>
<reference evidence="7" key="3">
    <citation type="submission" date="2025-09" db="UniProtKB">
        <authorList>
            <consortium name="Ensembl"/>
        </authorList>
    </citation>
    <scope>IDENTIFICATION</scope>
</reference>
<organism evidence="7 8">
    <name type="scientific">Erpetoichthys calabaricus</name>
    <name type="common">Rope fish</name>
    <name type="synonym">Calamoichthys calabaricus</name>
    <dbReference type="NCBI Taxonomy" id="27687"/>
    <lineage>
        <taxon>Eukaryota</taxon>
        <taxon>Metazoa</taxon>
        <taxon>Chordata</taxon>
        <taxon>Craniata</taxon>
        <taxon>Vertebrata</taxon>
        <taxon>Euteleostomi</taxon>
        <taxon>Actinopterygii</taxon>
        <taxon>Polypteriformes</taxon>
        <taxon>Polypteridae</taxon>
        <taxon>Erpetoichthys</taxon>
    </lineage>
</organism>
<dbReference type="GO" id="GO:0000281">
    <property type="term" value="P:mitotic cytokinesis"/>
    <property type="evidence" value="ECO:0007669"/>
    <property type="project" value="TreeGrafter"/>
</dbReference>
<keyword evidence="2" id="KW-0963">Cytoplasm</keyword>
<dbReference type="AlphaFoldDB" id="A0A8C4RU09"/>
<dbReference type="PANTHER" id="PTHR12086">
    <property type="entry name" value="EF-HAND DOMAIN C-TERMINAL CONTAINING PROTEIN"/>
    <property type="match status" value="1"/>
</dbReference>
<sequence>MFQKTLHGRPQTLKYKNGYAVPQRPLVGIGREPLLVDQFTQSELDQMNRQRAILTYGPARTHPLPDFIPAHVAFDKKVLRFNGYFRQDIEGSSENEYYVRPIVVYYYLEDDSISIVEPVVENSGIPQGKLVKRHQLPKNALGETYHWKDLNLRTDLIVYGTVYRLCDCDLFTRDFLESSGIIVNEPEEMPVDPYTQGRVQPLQSYNTPSDFDRLKQFLTMDRKVLRFFALWKNWDSLYSETRPVLLLYYLMDDTVEIREVHEPNSGRDPFPLLLRRQRVLKDYKELTDAFPSCVLEVSEQEVKEYYSPKDFKVGDTITMMGRKFFIYDCDQYTKNYYQEHLGEVPLKPVDISDKKTTDISKEIPPYNGFGSLEDSLQNCLSLIPQPPKKDFIKILENDHKILRYEAKLDSPNPEDHGRRFILSYYLSNDMISIFEPPVRNSGTIGGKFLEKTRIPKPDGTIDNPQYYGPSDLAIGSTIEGKFNYDNLICPLTIGKLHSCSYLLHELETNVLQKS</sequence>
<dbReference type="Proteomes" id="UP000694620">
    <property type="component" value="Chromosome 3"/>
</dbReference>
<dbReference type="GO" id="GO:0060285">
    <property type="term" value="P:cilium-dependent cell motility"/>
    <property type="evidence" value="ECO:0007669"/>
    <property type="project" value="TreeGrafter"/>
</dbReference>
<dbReference type="Gene3D" id="2.30.29.170">
    <property type="match status" value="3"/>
</dbReference>
<comment type="subcellular location">
    <subcellularLocation>
        <location evidence="1">Cytoplasm</location>
        <location evidence="1">Cytoskeleton</location>
        <location evidence="1">Cilium axoneme</location>
    </subcellularLocation>
</comment>
<reference evidence="7" key="2">
    <citation type="submission" date="2025-08" db="UniProtKB">
        <authorList>
            <consortium name="Ensembl"/>
        </authorList>
    </citation>
    <scope>IDENTIFICATION</scope>
</reference>
<evidence type="ECO:0000256" key="3">
    <source>
        <dbReference type="ARBA" id="ARBA00022737"/>
    </source>
</evidence>
<feature type="domain" description="DM10" evidence="6">
    <location>
        <begin position="398"/>
        <end position="506"/>
    </location>
</feature>
<name>A0A8C4RU09_ERPCA</name>
<evidence type="ECO:0000256" key="1">
    <source>
        <dbReference type="ARBA" id="ARBA00004430"/>
    </source>
</evidence>
<evidence type="ECO:0000313" key="8">
    <source>
        <dbReference type="Proteomes" id="UP000694620"/>
    </source>
</evidence>
<evidence type="ECO:0000256" key="5">
    <source>
        <dbReference type="ARBA" id="ARBA00023273"/>
    </source>
</evidence>
<dbReference type="SMART" id="SM00676">
    <property type="entry name" value="DM10"/>
    <property type="match status" value="3"/>
</dbReference>
<dbReference type="GO" id="GO:0072686">
    <property type="term" value="C:mitotic spindle"/>
    <property type="evidence" value="ECO:0007669"/>
    <property type="project" value="TreeGrafter"/>
</dbReference>
<accession>A0A8C4RU09</accession>